<evidence type="ECO:0000256" key="4">
    <source>
        <dbReference type="ARBA" id="ARBA00022989"/>
    </source>
</evidence>
<name>A0A1G7TNG1_9PROT</name>
<evidence type="ECO:0000256" key="5">
    <source>
        <dbReference type="ARBA" id="ARBA00023136"/>
    </source>
</evidence>
<feature type="transmembrane region" description="Helical" evidence="6">
    <location>
        <begin position="29"/>
        <end position="51"/>
    </location>
</feature>
<feature type="transmembrane region" description="Helical" evidence="6">
    <location>
        <begin position="158"/>
        <end position="180"/>
    </location>
</feature>
<sequence>MGDRMSTKDQADAPNQATGTGRRSRLTRWLPLLALVAGFVLFFALGLDKYLSFDALAEHRAWLEQQVADNAVLAAAAFVVVYALVAAFSIPGGAFLTILGGFLFGTIGGAIYAVTGATIGAVAVFLAARTALGDALRERAGSAVERMRAGFQEDAMNYLLFLRLIPVFPFWLVNLVPAFLGVPLRTYAIGTFLGIAPGSVVYASVGNGVGNLIAVGEKPNLGIIFEPSILGPIIGLALLSMLPVGYKKYRAWRAARG</sequence>
<dbReference type="InterPro" id="IPR015414">
    <property type="entry name" value="TMEM64"/>
</dbReference>
<feature type="transmembrane region" description="Helical" evidence="6">
    <location>
        <begin position="187"/>
        <end position="209"/>
    </location>
</feature>
<feature type="transmembrane region" description="Helical" evidence="6">
    <location>
        <begin position="102"/>
        <end position="128"/>
    </location>
</feature>
<accession>A0A1G7TNG1</accession>
<keyword evidence="10" id="KW-1185">Reference proteome</keyword>
<evidence type="ECO:0000313" key="10">
    <source>
        <dbReference type="Proteomes" id="UP000199415"/>
    </source>
</evidence>
<keyword evidence="5 6" id="KW-0472">Membrane</keyword>
<dbReference type="GO" id="GO:0005886">
    <property type="term" value="C:plasma membrane"/>
    <property type="evidence" value="ECO:0007669"/>
    <property type="project" value="UniProtKB-SubCell"/>
</dbReference>
<feature type="domain" description="VTT" evidence="8">
    <location>
        <begin position="91"/>
        <end position="207"/>
    </location>
</feature>
<dbReference type="PANTHER" id="PTHR12677:SF59">
    <property type="entry name" value="GOLGI APPARATUS MEMBRANE PROTEIN TVP38-RELATED"/>
    <property type="match status" value="1"/>
</dbReference>
<evidence type="ECO:0000256" key="2">
    <source>
        <dbReference type="ARBA" id="ARBA00022475"/>
    </source>
</evidence>
<feature type="compositionally biased region" description="Basic and acidic residues" evidence="7">
    <location>
        <begin position="1"/>
        <end position="11"/>
    </location>
</feature>
<feature type="region of interest" description="Disordered" evidence="7">
    <location>
        <begin position="1"/>
        <end position="20"/>
    </location>
</feature>
<keyword evidence="3 6" id="KW-0812">Transmembrane</keyword>
<dbReference type="Proteomes" id="UP000199415">
    <property type="component" value="Unassembled WGS sequence"/>
</dbReference>
<feature type="transmembrane region" description="Helical" evidence="6">
    <location>
        <begin position="229"/>
        <end position="246"/>
    </location>
</feature>
<proteinExistence type="inferred from homology"/>
<dbReference type="InterPro" id="IPR032816">
    <property type="entry name" value="VTT_dom"/>
</dbReference>
<evidence type="ECO:0000259" key="8">
    <source>
        <dbReference type="Pfam" id="PF09335"/>
    </source>
</evidence>
<dbReference type="Pfam" id="PF09335">
    <property type="entry name" value="VTT_dom"/>
    <property type="match status" value="1"/>
</dbReference>
<dbReference type="EMBL" id="FNCE01000010">
    <property type="protein sequence ID" value="SDG36856.1"/>
    <property type="molecule type" value="Genomic_DNA"/>
</dbReference>
<evidence type="ECO:0000256" key="6">
    <source>
        <dbReference type="RuleBase" id="RU366058"/>
    </source>
</evidence>
<organism evidence="9 10">
    <name type="scientific">Limimonas halophila</name>
    <dbReference type="NCBI Taxonomy" id="1082479"/>
    <lineage>
        <taxon>Bacteria</taxon>
        <taxon>Pseudomonadati</taxon>
        <taxon>Pseudomonadota</taxon>
        <taxon>Alphaproteobacteria</taxon>
        <taxon>Rhodospirillales</taxon>
        <taxon>Rhodovibrionaceae</taxon>
        <taxon>Limimonas</taxon>
    </lineage>
</organism>
<keyword evidence="2 6" id="KW-1003">Cell membrane</keyword>
<dbReference type="AlphaFoldDB" id="A0A1G7TNG1"/>
<evidence type="ECO:0000256" key="7">
    <source>
        <dbReference type="SAM" id="MobiDB-lite"/>
    </source>
</evidence>
<dbReference type="STRING" id="1082479.SAMN05216241_1109"/>
<evidence type="ECO:0000313" key="9">
    <source>
        <dbReference type="EMBL" id="SDG36856.1"/>
    </source>
</evidence>
<reference evidence="9 10" key="1">
    <citation type="submission" date="2016-10" db="EMBL/GenBank/DDBJ databases">
        <authorList>
            <person name="de Groot N.N."/>
        </authorList>
    </citation>
    <scope>NUCLEOTIDE SEQUENCE [LARGE SCALE GENOMIC DNA]</scope>
    <source>
        <strain evidence="9 10">DSM 25584</strain>
    </source>
</reference>
<comment type="subcellular location">
    <subcellularLocation>
        <location evidence="1 6">Cell membrane</location>
        <topology evidence="1 6">Multi-pass membrane protein</topology>
    </subcellularLocation>
</comment>
<feature type="transmembrane region" description="Helical" evidence="6">
    <location>
        <begin position="71"/>
        <end position="90"/>
    </location>
</feature>
<protein>
    <recommendedName>
        <fullName evidence="6">TVP38/TMEM64 family membrane protein</fullName>
    </recommendedName>
</protein>
<evidence type="ECO:0000256" key="3">
    <source>
        <dbReference type="ARBA" id="ARBA00022692"/>
    </source>
</evidence>
<comment type="similarity">
    <text evidence="6">Belongs to the TVP38/TMEM64 family.</text>
</comment>
<evidence type="ECO:0000256" key="1">
    <source>
        <dbReference type="ARBA" id="ARBA00004651"/>
    </source>
</evidence>
<gene>
    <name evidence="9" type="ORF">SAMN05216241_1109</name>
</gene>
<dbReference type="PANTHER" id="PTHR12677">
    <property type="entry name" value="GOLGI APPARATUS MEMBRANE PROTEIN TVP38-RELATED"/>
    <property type="match status" value="1"/>
</dbReference>
<keyword evidence="4 6" id="KW-1133">Transmembrane helix</keyword>